<feature type="chain" id="PRO_5046481133" evidence="2">
    <location>
        <begin position="33"/>
        <end position="349"/>
    </location>
</feature>
<dbReference type="EMBL" id="JBIRGH010000026">
    <property type="protein sequence ID" value="MFH8588787.1"/>
    <property type="molecule type" value="Genomic_DNA"/>
</dbReference>
<name>A0ABW7RL29_9ACTN</name>
<comment type="caution">
    <text evidence="4">The sequence shown here is derived from an EMBL/GenBank/DDBJ whole genome shotgun (WGS) entry which is preliminary data.</text>
</comment>
<proteinExistence type="predicted"/>
<evidence type="ECO:0000313" key="4">
    <source>
        <dbReference type="EMBL" id="MFH8588787.1"/>
    </source>
</evidence>
<keyword evidence="2" id="KW-0732">Signal</keyword>
<dbReference type="PANTHER" id="PTHR37981:SF1">
    <property type="entry name" value="SGNH HYDROLASE-TYPE ESTERASE DOMAIN-CONTAINING PROTEIN"/>
    <property type="match status" value="1"/>
</dbReference>
<dbReference type="Pfam" id="PF13472">
    <property type="entry name" value="Lipase_GDSL_2"/>
    <property type="match status" value="1"/>
</dbReference>
<dbReference type="PANTHER" id="PTHR37981">
    <property type="entry name" value="LIPASE 2"/>
    <property type="match status" value="1"/>
</dbReference>
<evidence type="ECO:0000256" key="2">
    <source>
        <dbReference type="SAM" id="SignalP"/>
    </source>
</evidence>
<organism evidence="4 5">
    <name type="scientific">Streptomyces celluloflavus</name>
    <dbReference type="NCBI Taxonomy" id="58344"/>
    <lineage>
        <taxon>Bacteria</taxon>
        <taxon>Bacillati</taxon>
        <taxon>Actinomycetota</taxon>
        <taxon>Actinomycetes</taxon>
        <taxon>Kitasatosporales</taxon>
        <taxon>Streptomycetaceae</taxon>
        <taxon>Streptomyces</taxon>
    </lineage>
</organism>
<feature type="domain" description="SGNH hydrolase-type esterase" evidence="3">
    <location>
        <begin position="43"/>
        <end position="324"/>
    </location>
</feature>
<accession>A0ABW7RL29</accession>
<evidence type="ECO:0000256" key="1">
    <source>
        <dbReference type="SAM" id="MobiDB-lite"/>
    </source>
</evidence>
<dbReference type="Proteomes" id="UP001610990">
    <property type="component" value="Unassembled WGS sequence"/>
</dbReference>
<feature type="region of interest" description="Disordered" evidence="1">
    <location>
        <begin position="98"/>
        <end position="119"/>
    </location>
</feature>
<keyword evidence="5" id="KW-1185">Reference proteome</keyword>
<reference evidence="4 5" key="1">
    <citation type="submission" date="2024-10" db="EMBL/GenBank/DDBJ databases">
        <title>The Natural Products Discovery Center: Release of the First 8490 Sequenced Strains for Exploring Actinobacteria Biosynthetic Diversity.</title>
        <authorList>
            <person name="Kalkreuter E."/>
            <person name="Kautsar S.A."/>
            <person name="Yang D."/>
            <person name="Bader C.D."/>
            <person name="Teijaro C.N."/>
            <person name="Fluegel L."/>
            <person name="Davis C.M."/>
            <person name="Simpson J.R."/>
            <person name="Lauterbach L."/>
            <person name="Steele A.D."/>
            <person name="Gui C."/>
            <person name="Meng S."/>
            <person name="Li G."/>
            <person name="Viehrig K."/>
            <person name="Ye F."/>
            <person name="Su P."/>
            <person name="Kiefer A.F."/>
            <person name="Nichols A."/>
            <person name="Cepeda A.J."/>
            <person name="Yan W."/>
            <person name="Fan B."/>
            <person name="Jiang Y."/>
            <person name="Adhikari A."/>
            <person name="Zheng C.-J."/>
            <person name="Schuster L."/>
            <person name="Cowan T.M."/>
            <person name="Smanski M.J."/>
            <person name="Chevrette M.G."/>
            <person name="De Carvalho L.P.S."/>
            <person name="Shen B."/>
        </authorList>
    </citation>
    <scope>NUCLEOTIDE SEQUENCE [LARGE SCALE GENOMIC DNA]</scope>
    <source>
        <strain evidence="4 5">NPDC018013</strain>
    </source>
</reference>
<dbReference type="InterPro" id="IPR013830">
    <property type="entry name" value="SGNH_hydro"/>
</dbReference>
<dbReference type="GO" id="GO:0016787">
    <property type="term" value="F:hydrolase activity"/>
    <property type="evidence" value="ECO:0007669"/>
    <property type="project" value="UniProtKB-KW"/>
</dbReference>
<dbReference type="InterPro" id="IPR037460">
    <property type="entry name" value="SEST-like"/>
</dbReference>
<dbReference type="SUPFAM" id="SSF52266">
    <property type="entry name" value="SGNH hydrolase"/>
    <property type="match status" value="1"/>
</dbReference>
<evidence type="ECO:0000313" key="5">
    <source>
        <dbReference type="Proteomes" id="UP001610990"/>
    </source>
</evidence>
<dbReference type="Gene3D" id="3.40.50.1110">
    <property type="entry name" value="SGNH hydrolase"/>
    <property type="match status" value="1"/>
</dbReference>
<feature type="signal peptide" evidence="2">
    <location>
        <begin position="1"/>
        <end position="32"/>
    </location>
</feature>
<evidence type="ECO:0000259" key="3">
    <source>
        <dbReference type="Pfam" id="PF13472"/>
    </source>
</evidence>
<sequence>MSRPRMPSLVRASLAAAAAFAAVLSVFGPAPAARAAREPSYVALGDSYSADVFVRPWDDSDGCGRSYRSYPHQVAQELGLHLTDVTCGAAEVRDGILEPQPASKLHGPPSVPPAGGWREKRPQIDYLHDDTDYVSVGIGGNSLGFGDIVTECLERGARSLGLGTPCTNYFTTGEGQEWLAGKFAQLDHEFGQMMTEIRDRAPRAKVLVVGYPAIVPTNAGCSWGVWRQLGTTAKKDMPWLDGLERELNELIERHAVEHGATYVDIYGPSAGHGLCEPAGERWMYGVKDDLTGDGDQTDTPSGLCSEIPGNGAACTFVHPNAHGADNQARQVRAAFEQRRALVPAAGRRF</sequence>
<dbReference type="CDD" id="cd01823">
    <property type="entry name" value="SEST_like"/>
    <property type="match status" value="1"/>
</dbReference>
<dbReference type="EC" id="3.1.-.-" evidence="4"/>
<protein>
    <submittedName>
        <fullName evidence="4">SGNH/GDSL hydrolase family protein</fullName>
        <ecNumber evidence="4">3.1.-.-</ecNumber>
    </submittedName>
</protein>
<keyword evidence="4" id="KW-0378">Hydrolase</keyword>
<gene>
    <name evidence="4" type="ORF">ACH4GP_31140</name>
</gene>
<dbReference type="InterPro" id="IPR036514">
    <property type="entry name" value="SGNH_hydro_sf"/>
</dbReference>
<dbReference type="RefSeq" id="WP_367433332.1">
    <property type="nucleotide sequence ID" value="NZ_CP108413.1"/>
</dbReference>